<sequence length="480" mass="52012">MAKRKHSAEAIVEPAAADWPVRFEMPYPATAPRLINPDLGLAALVGRAGSDATYTMDVTVLDAPDHRLLRSGVVLAHRVVGERGEWYLAASAWAPLLPAERSEPMGYGDLPDELARLIRPFRRRAPLGPVAALTCDRREFEFRDADGRGLALLRDDRMTVRRGGVTTARYREVTLAGSGPGPTPEQRTWLVEALSGVGGTLIDEFPPLVQRLGAPATGLTDFPAAEPPGSELPFGAFVARWLAVRLRALIAADLRLSGAADDKTDALLAADVVAEVSRLRDEAEALSGVLDADWISDLDEELDWIVDAGTGSGSGVVSALRTRLRGERYLAVLDRLVSAIRAPKVGHLDRLPAGDVTGTVVDDARAEAFAAGDGLSPESGRAEWDNLADALAAYHRALRLTEIGPDSGFAGERRRLDRARQAFAVVTDRAQRVDRIRESAADTTPGEAFELGRRYERQLTELAADRAEFLRRWAKVVKKS</sequence>
<protein>
    <recommendedName>
        <fullName evidence="3">CHAD domain-containing protein</fullName>
    </recommendedName>
</protein>
<name>A0A7Y9I780_9ACTN</name>
<reference evidence="1 2" key="1">
    <citation type="submission" date="2020-07" db="EMBL/GenBank/DDBJ databases">
        <title>Sequencing the genomes of 1000 actinobacteria strains.</title>
        <authorList>
            <person name="Klenk H.-P."/>
        </authorList>
    </citation>
    <scope>NUCLEOTIDE SEQUENCE [LARGE SCALE GENOMIC DNA]</scope>
    <source>
        <strain evidence="1 2">DSM 22083</strain>
    </source>
</reference>
<dbReference type="Proteomes" id="UP000569914">
    <property type="component" value="Unassembled WGS sequence"/>
</dbReference>
<dbReference type="EMBL" id="JACCBU010000001">
    <property type="protein sequence ID" value="NYE71591.1"/>
    <property type="molecule type" value="Genomic_DNA"/>
</dbReference>
<dbReference type="SUPFAM" id="SSF55154">
    <property type="entry name" value="CYTH-like phosphatases"/>
    <property type="match status" value="1"/>
</dbReference>
<organism evidence="1 2">
    <name type="scientific">Microlunatus parietis</name>
    <dbReference type="NCBI Taxonomy" id="682979"/>
    <lineage>
        <taxon>Bacteria</taxon>
        <taxon>Bacillati</taxon>
        <taxon>Actinomycetota</taxon>
        <taxon>Actinomycetes</taxon>
        <taxon>Propionibacteriales</taxon>
        <taxon>Propionibacteriaceae</taxon>
        <taxon>Microlunatus</taxon>
    </lineage>
</organism>
<comment type="caution">
    <text evidence="1">The sequence shown here is derived from an EMBL/GenBank/DDBJ whole genome shotgun (WGS) entry which is preliminary data.</text>
</comment>
<evidence type="ECO:0008006" key="3">
    <source>
        <dbReference type="Google" id="ProtNLM"/>
    </source>
</evidence>
<gene>
    <name evidence="1" type="ORF">BKA15_002920</name>
</gene>
<dbReference type="RefSeq" id="WP_179751843.1">
    <property type="nucleotide sequence ID" value="NZ_JACCBU010000001.1"/>
</dbReference>
<evidence type="ECO:0000313" key="1">
    <source>
        <dbReference type="EMBL" id="NYE71591.1"/>
    </source>
</evidence>
<accession>A0A7Y9I780</accession>
<keyword evidence="2" id="KW-1185">Reference proteome</keyword>
<dbReference type="InterPro" id="IPR033469">
    <property type="entry name" value="CYTH-like_dom_sf"/>
</dbReference>
<proteinExistence type="predicted"/>
<dbReference type="AlphaFoldDB" id="A0A7Y9I780"/>
<evidence type="ECO:0000313" key="2">
    <source>
        <dbReference type="Proteomes" id="UP000569914"/>
    </source>
</evidence>